<feature type="domain" description="ATP-grasp" evidence="5">
    <location>
        <begin position="117"/>
        <end position="317"/>
    </location>
</feature>
<organism evidence="6 7">
    <name type="scientific">Paenibacillus methanolicus</name>
    <dbReference type="NCBI Taxonomy" id="582686"/>
    <lineage>
        <taxon>Bacteria</taxon>
        <taxon>Bacillati</taxon>
        <taxon>Bacillota</taxon>
        <taxon>Bacilli</taxon>
        <taxon>Bacillales</taxon>
        <taxon>Paenibacillaceae</taxon>
        <taxon>Paenibacillus</taxon>
    </lineage>
</organism>
<sequence length="421" mass="45614">MSQSKIVAFVEPSFYGVSFAKAAYAQGHKVVAIVSSVDNPALYGYEGIYHDLLVADIREEQSIYDAIAGSAYYGKLDALIPATDYASHLTARVAERLGLRGVPYEAALRARNKDLARQAYEAHGVPGAKYEKVGTFEEAARAADAIGYPVVLKPTNCASSQGVYYIHGEAELREAFEELRQFKVTYMDFKVRDEYLIEEYIDGQEFSVELFLEEGRPAFAAVTEKLTSPLPYFVEVLHTLPTSVHQDREADLIATAVQAVAAIGITGGPSHVELKLSPAGPRIIEVNGRPGGDQISSDLLVQAFGIDVFAATVRYYLGEPSSLAPDRKRAAAIAYLTAEREGIVERVAGAAELADSPYLVRANIAVQPGDRVKTARSSDDRLGYVITAADTPDEAKEAARALIGSIGIDYREEQLPIAQAT</sequence>
<dbReference type="GO" id="GO:0046872">
    <property type="term" value="F:metal ion binding"/>
    <property type="evidence" value="ECO:0007669"/>
    <property type="project" value="InterPro"/>
</dbReference>
<dbReference type="RefSeq" id="WP_148927153.1">
    <property type="nucleotide sequence ID" value="NZ_VNHS01000001.1"/>
</dbReference>
<dbReference type="SMART" id="SM01209">
    <property type="entry name" value="GARS_A"/>
    <property type="match status" value="1"/>
</dbReference>
<evidence type="ECO:0000256" key="3">
    <source>
        <dbReference type="ARBA" id="ARBA00022840"/>
    </source>
</evidence>
<comment type="caution">
    <text evidence="6">The sequence shown here is derived from an EMBL/GenBank/DDBJ whole genome shotgun (WGS) entry which is preliminary data.</text>
</comment>
<dbReference type="GO" id="GO:0016874">
    <property type="term" value="F:ligase activity"/>
    <property type="evidence" value="ECO:0007669"/>
    <property type="project" value="UniProtKB-KW"/>
</dbReference>
<dbReference type="InterPro" id="IPR040570">
    <property type="entry name" value="LAL_C2"/>
</dbReference>
<evidence type="ECO:0000256" key="2">
    <source>
        <dbReference type="ARBA" id="ARBA00022741"/>
    </source>
</evidence>
<evidence type="ECO:0000256" key="4">
    <source>
        <dbReference type="PROSITE-ProRule" id="PRU00409"/>
    </source>
</evidence>
<keyword evidence="3 4" id="KW-0067">ATP-binding</keyword>
<dbReference type="InterPro" id="IPR052032">
    <property type="entry name" value="ATP-dep_AA_Ligase"/>
</dbReference>
<accession>A0A5S5CH07</accession>
<dbReference type="Gene3D" id="3.30.470.20">
    <property type="entry name" value="ATP-grasp fold, B domain"/>
    <property type="match status" value="1"/>
</dbReference>
<dbReference type="InterPro" id="IPR011761">
    <property type="entry name" value="ATP-grasp"/>
</dbReference>
<keyword evidence="1" id="KW-0436">Ligase</keyword>
<keyword evidence="2 4" id="KW-0547">Nucleotide-binding</keyword>
<dbReference type="Pfam" id="PF18603">
    <property type="entry name" value="LAL_C2"/>
    <property type="match status" value="1"/>
</dbReference>
<evidence type="ECO:0000256" key="1">
    <source>
        <dbReference type="ARBA" id="ARBA00022598"/>
    </source>
</evidence>
<reference evidence="6 7" key="1">
    <citation type="submission" date="2019-07" db="EMBL/GenBank/DDBJ databases">
        <title>Genomic Encyclopedia of Type Strains, Phase III (KMG-III): the genomes of soil and plant-associated and newly described type strains.</title>
        <authorList>
            <person name="Whitman W."/>
        </authorList>
    </citation>
    <scope>NUCLEOTIDE SEQUENCE [LARGE SCALE GENOMIC DNA]</scope>
    <source>
        <strain evidence="6 7">BL24</strain>
    </source>
</reference>
<evidence type="ECO:0000313" key="7">
    <source>
        <dbReference type="Proteomes" id="UP000323257"/>
    </source>
</evidence>
<dbReference type="Gene3D" id="3.40.50.20">
    <property type="match status" value="1"/>
</dbReference>
<dbReference type="SUPFAM" id="SSF56059">
    <property type="entry name" value="Glutathione synthetase ATP-binding domain-like"/>
    <property type="match status" value="1"/>
</dbReference>
<proteinExistence type="predicted"/>
<dbReference type="Proteomes" id="UP000323257">
    <property type="component" value="Unassembled WGS sequence"/>
</dbReference>
<dbReference type="GO" id="GO:0005524">
    <property type="term" value="F:ATP binding"/>
    <property type="evidence" value="ECO:0007669"/>
    <property type="project" value="UniProtKB-UniRule"/>
</dbReference>
<dbReference type="OrthoDB" id="9803907at2"/>
<keyword evidence="7" id="KW-1185">Reference proteome</keyword>
<evidence type="ECO:0000313" key="6">
    <source>
        <dbReference type="EMBL" id="TYP79040.1"/>
    </source>
</evidence>
<evidence type="ECO:0000259" key="5">
    <source>
        <dbReference type="PROSITE" id="PS50975"/>
    </source>
</evidence>
<protein>
    <submittedName>
        <fullName evidence="6">Biotin carboxylase</fullName>
    </submittedName>
</protein>
<dbReference type="PANTHER" id="PTHR43585">
    <property type="entry name" value="FUMIPYRROLE BIOSYNTHESIS PROTEIN C"/>
    <property type="match status" value="1"/>
</dbReference>
<dbReference type="PANTHER" id="PTHR43585:SF2">
    <property type="entry name" value="ATP-GRASP ENZYME FSQD"/>
    <property type="match status" value="1"/>
</dbReference>
<dbReference type="Pfam" id="PF13535">
    <property type="entry name" value="ATP-grasp_4"/>
    <property type="match status" value="1"/>
</dbReference>
<name>A0A5S5CH07_9BACL</name>
<dbReference type="EMBL" id="VNHS01000001">
    <property type="protein sequence ID" value="TYP79040.1"/>
    <property type="molecule type" value="Genomic_DNA"/>
</dbReference>
<dbReference type="PROSITE" id="PS50975">
    <property type="entry name" value="ATP_GRASP"/>
    <property type="match status" value="1"/>
</dbReference>
<dbReference type="AlphaFoldDB" id="A0A5S5CH07"/>
<gene>
    <name evidence="6" type="ORF">BCM02_101155</name>
</gene>